<evidence type="ECO:0000313" key="2">
    <source>
        <dbReference type="Proteomes" id="UP000321304"/>
    </source>
</evidence>
<organism evidence="1 2">
    <name type="scientific">Bradyrhizobium macuxiense</name>
    <dbReference type="NCBI Taxonomy" id="1755647"/>
    <lineage>
        <taxon>Bacteria</taxon>
        <taxon>Pseudomonadati</taxon>
        <taxon>Pseudomonadota</taxon>
        <taxon>Alphaproteobacteria</taxon>
        <taxon>Hyphomicrobiales</taxon>
        <taxon>Nitrobacteraceae</taxon>
        <taxon>Bradyrhizobium</taxon>
    </lineage>
</organism>
<sequence length="88" mass="9854">MTPLVVEDNTLRVQCAKVARYCKQDVVQQLKCLIRTLACQQGPSKSNRRVNVARLLLQRDTQSLLVDIPTEGVHNALAHSRIDSPCTQ</sequence>
<dbReference type="AlphaFoldDB" id="A0A560LIA2"/>
<gene>
    <name evidence="1" type="ORF">FBZ93_11139</name>
</gene>
<keyword evidence="2" id="KW-1185">Reference proteome</keyword>
<proteinExistence type="predicted"/>
<comment type="caution">
    <text evidence="1">The sequence shown here is derived from an EMBL/GenBank/DDBJ whole genome shotgun (WGS) entry which is preliminary data.</text>
</comment>
<dbReference type="Proteomes" id="UP000321304">
    <property type="component" value="Unassembled WGS sequence"/>
</dbReference>
<accession>A0A560LIA2</accession>
<dbReference type="EMBL" id="VITY01000011">
    <property type="protein sequence ID" value="TWB93000.1"/>
    <property type="molecule type" value="Genomic_DNA"/>
</dbReference>
<protein>
    <submittedName>
        <fullName evidence="1">Uncharacterized protein</fullName>
    </submittedName>
</protein>
<evidence type="ECO:0000313" key="1">
    <source>
        <dbReference type="EMBL" id="TWB93000.1"/>
    </source>
</evidence>
<name>A0A560LIA2_9BRAD</name>
<reference evidence="1 2" key="1">
    <citation type="submission" date="2019-06" db="EMBL/GenBank/DDBJ databases">
        <title>Genomic Encyclopedia of Type Strains, Phase IV (KMG-V): Genome sequencing to study the core and pangenomes of soil and plant-associated prokaryotes.</title>
        <authorList>
            <person name="Whitman W."/>
        </authorList>
    </citation>
    <scope>NUCLEOTIDE SEQUENCE [LARGE SCALE GENOMIC DNA]</scope>
    <source>
        <strain evidence="1 2">BR 10355</strain>
    </source>
</reference>